<evidence type="ECO:0000313" key="1">
    <source>
        <dbReference type="EMBL" id="CAD5227684.1"/>
    </source>
</evidence>
<dbReference type="Proteomes" id="UP000614601">
    <property type="component" value="Unassembled WGS sequence"/>
</dbReference>
<dbReference type="AlphaFoldDB" id="A0A811LHS7"/>
<dbReference type="EMBL" id="CAJFDH010000006">
    <property type="protein sequence ID" value="CAD5227684.1"/>
    <property type="molecule type" value="Genomic_DNA"/>
</dbReference>
<protein>
    <submittedName>
        <fullName evidence="1">Uncharacterized protein</fullName>
    </submittedName>
</protein>
<gene>
    <name evidence="1" type="ORF">BOKJ2_LOCUS12296</name>
</gene>
<proteinExistence type="predicted"/>
<evidence type="ECO:0000313" key="2">
    <source>
        <dbReference type="Proteomes" id="UP000614601"/>
    </source>
</evidence>
<organism evidence="1 2">
    <name type="scientific">Bursaphelenchus okinawaensis</name>
    <dbReference type="NCBI Taxonomy" id="465554"/>
    <lineage>
        <taxon>Eukaryota</taxon>
        <taxon>Metazoa</taxon>
        <taxon>Ecdysozoa</taxon>
        <taxon>Nematoda</taxon>
        <taxon>Chromadorea</taxon>
        <taxon>Rhabditida</taxon>
        <taxon>Tylenchina</taxon>
        <taxon>Tylenchomorpha</taxon>
        <taxon>Aphelenchoidea</taxon>
        <taxon>Aphelenchoididae</taxon>
        <taxon>Bursaphelenchus</taxon>
    </lineage>
</organism>
<comment type="caution">
    <text evidence="1">The sequence shown here is derived from an EMBL/GenBank/DDBJ whole genome shotgun (WGS) entry which is preliminary data.</text>
</comment>
<keyword evidence="2" id="KW-1185">Reference proteome</keyword>
<name>A0A811LHS7_9BILA</name>
<dbReference type="OrthoDB" id="5901941at2759"/>
<reference evidence="1" key="1">
    <citation type="submission" date="2020-09" db="EMBL/GenBank/DDBJ databases">
        <authorList>
            <person name="Kikuchi T."/>
        </authorList>
    </citation>
    <scope>NUCLEOTIDE SEQUENCE</scope>
    <source>
        <strain evidence="1">SH1</strain>
    </source>
</reference>
<sequence>MGNNLCKQYPEPERQYLMDRSRCTRPRLSGKALGKVLKSLNINQIKTVAMINNYYFSAVRFHFNNSRVLNIDMNKHKICLSKKLCNCSKSMCGHRIIRKIQTWVQMINVGLIHPSKVYIHGKKKNYPKHQYEGISKILDCLNGITEIYIDLQDSATEGFVQSIQNLVVRCNDPFEPIKIFFKDGDIESCAINVPPFFPTYTNLLRFDQSVFPDLKDKQNLDKFLMGNDLHQYESSRKGKVVWVTATQDCVVKCYGNIINGYFRLNPIQSWDR</sequence>
<dbReference type="Proteomes" id="UP000783686">
    <property type="component" value="Unassembled WGS sequence"/>
</dbReference>
<accession>A0A811LHS7</accession>
<dbReference type="EMBL" id="CAJFCW020000006">
    <property type="protein sequence ID" value="CAG9123501.1"/>
    <property type="molecule type" value="Genomic_DNA"/>
</dbReference>